<dbReference type="InterPro" id="IPR002649">
    <property type="entry name" value="tRNA_m1G_MeTrfase_TrmD"/>
</dbReference>
<evidence type="ECO:0000256" key="5">
    <source>
        <dbReference type="ARBA" id="ARBA00012807"/>
    </source>
</evidence>
<keyword evidence="9 15" id="KW-0808">Transferase</keyword>
<dbReference type="CDD" id="cd18080">
    <property type="entry name" value="TrmD-like"/>
    <property type="match status" value="1"/>
</dbReference>
<accession>A0A2W5VZ42</accession>
<dbReference type="EC" id="2.1.1.228" evidence="5 15"/>
<dbReference type="EMBL" id="QFQP01000004">
    <property type="protein sequence ID" value="PZR15991.1"/>
    <property type="molecule type" value="Genomic_DNA"/>
</dbReference>
<sequence length="245" mass="26733">MAFRAEVLTVFPRMITGYTSESILGKALEKQLLEVTATDVRDFAAGKHRNTDDTPYGGGAGMVMKVEPLAGAIAAARARLPEAKVILLSPRGVTFTQSKAREIASRGSVILVCGRYEGIDERAMTVIDEELSLGDFVLTGGELGALIVIDAVARLVPGVLGNAESAQTESFESGTLEHPQYTRPPEWNGHAVPEVLQSGDHARIARWRRWHALKLTEQRRPDLFAKLLPLSKADAKLFSKKEEEL</sequence>
<proteinExistence type="inferred from homology"/>
<evidence type="ECO:0000256" key="17">
    <source>
        <dbReference type="RuleBase" id="RU003464"/>
    </source>
</evidence>
<gene>
    <name evidence="15" type="primary">trmD</name>
    <name evidence="20" type="ORF">DI536_06725</name>
</gene>
<evidence type="ECO:0000256" key="15">
    <source>
        <dbReference type="HAMAP-Rule" id="MF_00605"/>
    </source>
</evidence>
<dbReference type="InterPro" id="IPR023148">
    <property type="entry name" value="tRNA_m1G_MeTrfase_C_sf"/>
</dbReference>
<dbReference type="InterPro" id="IPR029026">
    <property type="entry name" value="tRNA_m1G_MTases_N"/>
</dbReference>
<keyword evidence="8 15" id="KW-0489">Methyltransferase</keyword>
<dbReference type="FunFam" id="3.40.1280.10:FF:000001">
    <property type="entry name" value="tRNA (guanine-N(1)-)-methyltransferase"/>
    <property type="match status" value="1"/>
</dbReference>
<evidence type="ECO:0000256" key="12">
    <source>
        <dbReference type="ARBA" id="ARBA00029736"/>
    </source>
</evidence>
<reference evidence="20 21" key="1">
    <citation type="submission" date="2017-08" db="EMBL/GenBank/DDBJ databases">
        <title>Infants hospitalized years apart are colonized by the same room-sourced microbial strains.</title>
        <authorList>
            <person name="Brooks B."/>
            <person name="Olm M.R."/>
            <person name="Firek B.A."/>
            <person name="Baker R."/>
            <person name="Thomas B.C."/>
            <person name="Morowitz M.J."/>
            <person name="Banfield J.F."/>
        </authorList>
    </citation>
    <scope>NUCLEOTIDE SEQUENCE [LARGE SCALE GENOMIC DNA]</scope>
    <source>
        <strain evidence="20">S2_003_000_R2_14</strain>
    </source>
</reference>
<dbReference type="NCBIfam" id="TIGR00088">
    <property type="entry name" value="trmD"/>
    <property type="match status" value="1"/>
</dbReference>
<dbReference type="Gene3D" id="1.10.1270.20">
    <property type="entry name" value="tRNA(m1g37)methyltransferase, domain 2"/>
    <property type="match status" value="1"/>
</dbReference>
<dbReference type="SUPFAM" id="SSF75217">
    <property type="entry name" value="alpha/beta knot"/>
    <property type="match status" value="1"/>
</dbReference>
<feature type="binding site" evidence="15 16">
    <location>
        <position position="114"/>
    </location>
    <ligand>
        <name>S-adenosyl-L-methionine</name>
        <dbReference type="ChEBI" id="CHEBI:59789"/>
    </ligand>
</feature>
<dbReference type="HAMAP" id="MF_00605">
    <property type="entry name" value="TrmD"/>
    <property type="match status" value="1"/>
</dbReference>
<evidence type="ECO:0000256" key="14">
    <source>
        <dbReference type="ARBA" id="ARBA00047783"/>
    </source>
</evidence>
<keyword evidence="7 15" id="KW-0963">Cytoplasm</keyword>
<organism evidence="20 21">
    <name type="scientific">Archangium gephyra</name>
    <dbReference type="NCBI Taxonomy" id="48"/>
    <lineage>
        <taxon>Bacteria</taxon>
        <taxon>Pseudomonadati</taxon>
        <taxon>Myxococcota</taxon>
        <taxon>Myxococcia</taxon>
        <taxon>Myxococcales</taxon>
        <taxon>Cystobacterineae</taxon>
        <taxon>Archangiaceae</taxon>
        <taxon>Archangium</taxon>
    </lineage>
</organism>
<dbReference type="Proteomes" id="UP000249061">
    <property type="component" value="Unassembled WGS sequence"/>
</dbReference>
<evidence type="ECO:0000256" key="11">
    <source>
        <dbReference type="ARBA" id="ARBA00022694"/>
    </source>
</evidence>
<dbReference type="PANTHER" id="PTHR46417">
    <property type="entry name" value="TRNA (GUANINE-N(1)-)-METHYLTRANSFERASE"/>
    <property type="match status" value="1"/>
</dbReference>
<evidence type="ECO:0000256" key="6">
    <source>
        <dbReference type="ARBA" id="ARBA00014679"/>
    </source>
</evidence>
<evidence type="ECO:0000256" key="16">
    <source>
        <dbReference type="PIRSR" id="PIRSR000386-1"/>
    </source>
</evidence>
<feature type="binding site" evidence="15 16">
    <location>
        <begin position="133"/>
        <end position="138"/>
    </location>
    <ligand>
        <name>S-adenosyl-L-methionine</name>
        <dbReference type="ChEBI" id="CHEBI:59789"/>
    </ligand>
</feature>
<evidence type="ECO:0000313" key="21">
    <source>
        <dbReference type="Proteomes" id="UP000249061"/>
    </source>
</evidence>
<comment type="function">
    <text evidence="1 15 17">Specifically methylates guanosine-37 in various tRNAs.</text>
</comment>
<dbReference type="AlphaFoldDB" id="A0A2W5VZ42"/>
<comment type="subunit">
    <text evidence="4 15 17">Homodimer.</text>
</comment>
<keyword evidence="11 15" id="KW-0819">tRNA processing</keyword>
<evidence type="ECO:0000313" key="20">
    <source>
        <dbReference type="EMBL" id="PZR15991.1"/>
    </source>
</evidence>
<evidence type="ECO:0000256" key="7">
    <source>
        <dbReference type="ARBA" id="ARBA00022490"/>
    </source>
</evidence>
<comment type="caution">
    <text evidence="20">The sequence shown here is derived from an EMBL/GenBank/DDBJ whole genome shotgun (WGS) entry which is preliminary data.</text>
</comment>
<evidence type="ECO:0000256" key="2">
    <source>
        <dbReference type="ARBA" id="ARBA00004496"/>
    </source>
</evidence>
<evidence type="ECO:0000256" key="10">
    <source>
        <dbReference type="ARBA" id="ARBA00022691"/>
    </source>
</evidence>
<evidence type="ECO:0000256" key="1">
    <source>
        <dbReference type="ARBA" id="ARBA00002634"/>
    </source>
</evidence>
<evidence type="ECO:0000256" key="9">
    <source>
        <dbReference type="ARBA" id="ARBA00022679"/>
    </source>
</evidence>
<dbReference type="GO" id="GO:0002939">
    <property type="term" value="P:tRNA N1-guanine methylation"/>
    <property type="evidence" value="ECO:0007669"/>
    <property type="project" value="TreeGrafter"/>
</dbReference>
<evidence type="ECO:0000256" key="4">
    <source>
        <dbReference type="ARBA" id="ARBA00011738"/>
    </source>
</evidence>
<dbReference type="InterPro" id="IPR029028">
    <property type="entry name" value="Alpha/beta_knot_MTases"/>
</dbReference>
<protein>
    <recommendedName>
        <fullName evidence="6 15">tRNA (guanine-N(1)-)-methyltransferase</fullName>
        <ecNumber evidence="5 15">2.1.1.228</ecNumber>
    </recommendedName>
    <alternativeName>
        <fullName evidence="12 15">M1G-methyltransferase</fullName>
    </alternativeName>
    <alternativeName>
        <fullName evidence="13 15">tRNA [GM37] methyltransferase</fullName>
    </alternativeName>
</protein>
<evidence type="ECO:0000256" key="8">
    <source>
        <dbReference type="ARBA" id="ARBA00022603"/>
    </source>
</evidence>
<evidence type="ECO:0000256" key="13">
    <source>
        <dbReference type="ARBA" id="ARBA00033392"/>
    </source>
</evidence>
<comment type="similarity">
    <text evidence="3 15 17">Belongs to the RNA methyltransferase TrmD family.</text>
</comment>
<dbReference type="PIRSF" id="PIRSF000386">
    <property type="entry name" value="tRNA_mtase"/>
    <property type="match status" value="1"/>
</dbReference>
<dbReference type="InterPro" id="IPR016009">
    <property type="entry name" value="tRNA_MeTrfase_TRMD/TRM10"/>
</dbReference>
<evidence type="ECO:0000256" key="3">
    <source>
        <dbReference type="ARBA" id="ARBA00007630"/>
    </source>
</evidence>
<comment type="subcellular location">
    <subcellularLocation>
        <location evidence="2 15 17">Cytoplasm</location>
    </subcellularLocation>
</comment>
<dbReference type="GO" id="GO:0052906">
    <property type="term" value="F:tRNA (guanine(37)-N1)-methyltransferase activity"/>
    <property type="evidence" value="ECO:0007669"/>
    <property type="project" value="UniProtKB-UniRule"/>
</dbReference>
<evidence type="ECO:0000259" key="19">
    <source>
        <dbReference type="Pfam" id="PF01746"/>
    </source>
</evidence>
<keyword evidence="10 15" id="KW-0949">S-adenosyl-L-methionine</keyword>
<comment type="catalytic activity">
    <reaction evidence="14 15 17">
        <text>guanosine(37) in tRNA + S-adenosyl-L-methionine = N(1)-methylguanosine(37) in tRNA + S-adenosyl-L-homocysteine + H(+)</text>
        <dbReference type="Rhea" id="RHEA:36899"/>
        <dbReference type="Rhea" id="RHEA-COMP:10145"/>
        <dbReference type="Rhea" id="RHEA-COMP:10147"/>
        <dbReference type="ChEBI" id="CHEBI:15378"/>
        <dbReference type="ChEBI" id="CHEBI:57856"/>
        <dbReference type="ChEBI" id="CHEBI:59789"/>
        <dbReference type="ChEBI" id="CHEBI:73542"/>
        <dbReference type="ChEBI" id="CHEBI:74269"/>
        <dbReference type="EC" id="2.1.1.228"/>
    </reaction>
</comment>
<evidence type="ECO:0000256" key="18">
    <source>
        <dbReference type="SAM" id="MobiDB-lite"/>
    </source>
</evidence>
<feature type="domain" description="tRNA methyltransferase TRMD/TRM10-type" evidence="19">
    <location>
        <begin position="4"/>
        <end position="225"/>
    </location>
</feature>
<dbReference type="NCBIfam" id="NF000648">
    <property type="entry name" value="PRK00026.1"/>
    <property type="match status" value="1"/>
</dbReference>
<dbReference type="Pfam" id="PF01746">
    <property type="entry name" value="tRNA_m1G_MT"/>
    <property type="match status" value="1"/>
</dbReference>
<dbReference type="GO" id="GO:0005829">
    <property type="term" value="C:cytosol"/>
    <property type="evidence" value="ECO:0007669"/>
    <property type="project" value="TreeGrafter"/>
</dbReference>
<dbReference type="Gene3D" id="3.40.1280.10">
    <property type="match status" value="1"/>
</dbReference>
<feature type="region of interest" description="Disordered" evidence="18">
    <location>
        <begin position="167"/>
        <end position="189"/>
    </location>
</feature>
<dbReference type="PANTHER" id="PTHR46417:SF1">
    <property type="entry name" value="TRNA (GUANINE-N(1)-)-METHYLTRANSFERASE"/>
    <property type="match status" value="1"/>
</dbReference>
<name>A0A2W5VZ42_9BACT</name>